<evidence type="ECO:0000313" key="10">
    <source>
        <dbReference type="Proteomes" id="UP000285776"/>
    </source>
</evidence>
<dbReference type="Proteomes" id="UP000286113">
    <property type="component" value="Unassembled WGS sequence"/>
</dbReference>
<evidence type="ECO:0000256" key="4">
    <source>
        <dbReference type="ARBA" id="ARBA00022723"/>
    </source>
</evidence>
<feature type="domain" description="Radical SAM core" evidence="7">
    <location>
        <begin position="121"/>
        <end position="276"/>
    </location>
</feature>
<dbReference type="PANTHER" id="PTHR43787">
    <property type="entry name" value="FEMO COFACTOR BIOSYNTHESIS PROTEIN NIFB-RELATED"/>
    <property type="match status" value="1"/>
</dbReference>
<dbReference type="SFLD" id="SFLDS00029">
    <property type="entry name" value="Radical_SAM"/>
    <property type="match status" value="1"/>
</dbReference>
<evidence type="ECO:0000313" key="8">
    <source>
        <dbReference type="EMBL" id="RGS46004.1"/>
    </source>
</evidence>
<organism evidence="8 11">
    <name type="scientific">Segatella copri</name>
    <dbReference type="NCBI Taxonomy" id="165179"/>
    <lineage>
        <taxon>Bacteria</taxon>
        <taxon>Pseudomonadati</taxon>
        <taxon>Bacteroidota</taxon>
        <taxon>Bacteroidia</taxon>
        <taxon>Bacteroidales</taxon>
        <taxon>Prevotellaceae</taxon>
        <taxon>Segatella</taxon>
    </lineage>
</organism>
<comment type="cofactor">
    <cofactor evidence="1">
        <name>[4Fe-4S] cluster</name>
        <dbReference type="ChEBI" id="CHEBI:49883"/>
    </cofactor>
</comment>
<evidence type="ECO:0000313" key="9">
    <source>
        <dbReference type="EMBL" id="RGW79087.1"/>
    </source>
</evidence>
<comment type="caution">
    <text evidence="8">The sequence shown here is derived from an EMBL/GenBank/DDBJ whole genome shotgun (WGS) entry which is preliminary data.</text>
</comment>
<evidence type="ECO:0000313" key="11">
    <source>
        <dbReference type="Proteomes" id="UP000286113"/>
    </source>
</evidence>
<dbReference type="Gene3D" id="3.20.20.70">
    <property type="entry name" value="Aldolase class I"/>
    <property type="match status" value="1"/>
</dbReference>
<keyword evidence="4" id="KW-0479">Metal-binding</keyword>
<proteinExistence type="predicted"/>
<keyword evidence="3" id="KW-0949">S-adenosyl-L-methionine</keyword>
<dbReference type="NCBIfam" id="TIGR04085">
    <property type="entry name" value="rSAM_more_4Fe4S"/>
    <property type="match status" value="1"/>
</dbReference>
<dbReference type="InterPro" id="IPR023885">
    <property type="entry name" value="4Fe4S-binding_SPASM_dom"/>
</dbReference>
<dbReference type="InterPro" id="IPR058240">
    <property type="entry name" value="rSAM_sf"/>
</dbReference>
<keyword evidence="5" id="KW-0408">Iron</keyword>
<evidence type="ECO:0000259" key="7">
    <source>
        <dbReference type="Pfam" id="PF04055"/>
    </source>
</evidence>
<dbReference type="GO" id="GO:0003824">
    <property type="term" value="F:catalytic activity"/>
    <property type="evidence" value="ECO:0007669"/>
    <property type="project" value="InterPro"/>
</dbReference>
<dbReference type="CDD" id="cd01335">
    <property type="entry name" value="Radical_SAM"/>
    <property type="match status" value="1"/>
</dbReference>
<dbReference type="GO" id="GO:0051539">
    <property type="term" value="F:4 iron, 4 sulfur cluster binding"/>
    <property type="evidence" value="ECO:0007669"/>
    <property type="project" value="UniProtKB-KW"/>
</dbReference>
<dbReference type="InterPro" id="IPR007197">
    <property type="entry name" value="rSAM"/>
</dbReference>
<dbReference type="SUPFAM" id="SSF102114">
    <property type="entry name" value="Radical SAM enzymes"/>
    <property type="match status" value="1"/>
</dbReference>
<reference evidence="10 11" key="1">
    <citation type="submission" date="2018-08" db="EMBL/GenBank/DDBJ databases">
        <title>A genome reference for cultivated species of the human gut microbiota.</title>
        <authorList>
            <person name="Zou Y."/>
            <person name="Xue W."/>
            <person name="Luo G."/>
        </authorList>
    </citation>
    <scope>NUCLEOTIDE SEQUENCE [LARGE SCALE GENOMIC DNA]</scope>
    <source>
        <strain evidence="9 10">AF10-17</strain>
        <strain evidence="8 11">AF22-1</strain>
    </source>
</reference>
<evidence type="ECO:0000256" key="1">
    <source>
        <dbReference type="ARBA" id="ARBA00001966"/>
    </source>
</evidence>
<evidence type="ECO:0000256" key="3">
    <source>
        <dbReference type="ARBA" id="ARBA00022691"/>
    </source>
</evidence>
<keyword evidence="2" id="KW-0004">4Fe-4S</keyword>
<keyword evidence="6" id="KW-0411">Iron-sulfur</keyword>
<dbReference type="EMBL" id="QRVN01000026">
    <property type="protein sequence ID" value="RGS46004.1"/>
    <property type="molecule type" value="Genomic_DNA"/>
</dbReference>
<accession>A0AA92TKA8</accession>
<dbReference type="SFLD" id="SFLDG01067">
    <property type="entry name" value="SPASM/twitch_domain_containing"/>
    <property type="match status" value="1"/>
</dbReference>
<dbReference type="Pfam" id="PF04055">
    <property type="entry name" value="Radical_SAM"/>
    <property type="match status" value="1"/>
</dbReference>
<dbReference type="Proteomes" id="UP000285776">
    <property type="component" value="Unassembled WGS sequence"/>
</dbReference>
<dbReference type="InterPro" id="IPR013785">
    <property type="entry name" value="Aldolase_TIM"/>
</dbReference>
<protein>
    <submittedName>
        <fullName evidence="8">Radical SAM protein</fullName>
    </submittedName>
</protein>
<dbReference type="EMBL" id="QSAV01000023">
    <property type="protein sequence ID" value="RGW79087.1"/>
    <property type="molecule type" value="Genomic_DNA"/>
</dbReference>
<evidence type="ECO:0000256" key="5">
    <source>
        <dbReference type="ARBA" id="ARBA00023004"/>
    </source>
</evidence>
<dbReference type="AlphaFoldDB" id="A0AA92TKA8"/>
<evidence type="ECO:0000256" key="6">
    <source>
        <dbReference type="ARBA" id="ARBA00023014"/>
    </source>
</evidence>
<gene>
    <name evidence="9" type="ORF">DWV53_08370</name>
    <name evidence="8" type="ORF">DWX90_11680</name>
</gene>
<name>A0AA92TKA8_9BACT</name>
<dbReference type="GO" id="GO:0046872">
    <property type="term" value="F:metal ion binding"/>
    <property type="evidence" value="ECO:0007669"/>
    <property type="project" value="UniProtKB-KW"/>
</dbReference>
<dbReference type="PANTHER" id="PTHR43787:SF3">
    <property type="entry name" value="ARYLSULFATASE REGULATORY PROTEIN"/>
    <property type="match status" value="1"/>
</dbReference>
<evidence type="ECO:0000256" key="2">
    <source>
        <dbReference type="ARBA" id="ARBA00022485"/>
    </source>
</evidence>
<sequence length="465" mass="53876">MLVTLVRHSFKLVGYVCTSHSLLLTYRNMDKISFYNISVPFEGYSLLYNTMSDSLIAFTNEEYSVIEPLLNNLAAFSEEYPLLYSEMKKAGFIIDNYDEKELVKFNNKLCVYENRSYHLTINPTLDCNLKCWYCSTEYAQAIHHGGMSQHIVNSLKKHIDYLVNKVRIPALHLDWFGGEPLMYYKEVMKPIASYAKEITTAQGVVLTQHVTTNATLLNENMMSEMQSLNFTSFQIPLDGNAEHHDTIKFTNTNKGTFDIVVQNLNLLPKIIPNVHITLRINYDKKTLFGITDVIPLISENTKKHIRVDFQKVWQINCTEKEIQQLAKVKKIFYENGLDSGYWAYKPHHYTRCYADKLHQYAINYDGRVFKCTAQDYGDDKVIGRLNDDGTIKWNNYLLSELFAHSTFDNERCLNCKALPICMGPCIIRNFEARKSGRPIPCVFDNVQYSLQSFIIENAQKRHLIK</sequence>